<dbReference type="Proteomes" id="UP000789920">
    <property type="component" value="Unassembled WGS sequence"/>
</dbReference>
<name>A0ACA9NR63_9GLOM</name>
<comment type="caution">
    <text evidence="1">The sequence shown here is derived from an EMBL/GenBank/DDBJ whole genome shotgun (WGS) entry which is preliminary data.</text>
</comment>
<keyword evidence="2" id="KW-1185">Reference proteome</keyword>
<organism evidence="1 2">
    <name type="scientific">Racocetra persica</name>
    <dbReference type="NCBI Taxonomy" id="160502"/>
    <lineage>
        <taxon>Eukaryota</taxon>
        <taxon>Fungi</taxon>
        <taxon>Fungi incertae sedis</taxon>
        <taxon>Mucoromycota</taxon>
        <taxon>Glomeromycotina</taxon>
        <taxon>Glomeromycetes</taxon>
        <taxon>Diversisporales</taxon>
        <taxon>Gigasporaceae</taxon>
        <taxon>Racocetra</taxon>
    </lineage>
</organism>
<feature type="non-terminal residue" evidence="1">
    <location>
        <position position="1"/>
    </location>
</feature>
<dbReference type="EMBL" id="CAJVQC010014945">
    <property type="protein sequence ID" value="CAG8662314.1"/>
    <property type="molecule type" value="Genomic_DNA"/>
</dbReference>
<reference evidence="1" key="1">
    <citation type="submission" date="2021-06" db="EMBL/GenBank/DDBJ databases">
        <authorList>
            <person name="Kallberg Y."/>
            <person name="Tangrot J."/>
            <person name="Rosling A."/>
        </authorList>
    </citation>
    <scope>NUCLEOTIDE SEQUENCE</scope>
    <source>
        <strain evidence="1">MA461A</strain>
    </source>
</reference>
<gene>
    <name evidence="1" type="ORF">RPERSI_LOCUS8328</name>
</gene>
<evidence type="ECO:0000313" key="2">
    <source>
        <dbReference type="Proteomes" id="UP000789920"/>
    </source>
</evidence>
<sequence length="88" mass="9777">VIKQPILSANSSIQKISTNLQQPLADLEISKRSPPKCLKSLVELYNKQSASTKSDEVTYKTCGYCTDKGYNICECSKYKANLVADKEN</sequence>
<accession>A0ACA9NR63</accession>
<proteinExistence type="predicted"/>
<protein>
    <submittedName>
        <fullName evidence="1">29624_t:CDS:1</fullName>
    </submittedName>
</protein>
<evidence type="ECO:0000313" key="1">
    <source>
        <dbReference type="EMBL" id="CAG8662314.1"/>
    </source>
</evidence>